<sequence>MFRINYLFSPYSYLPLALKRSTTYPLNCEEPQDAPSQKENYTPGLNSYAALWNEYKEAPSSTTLLNVTRRIYEQYFLRLCSYDSADLTTTLLKNNRDQFIHTDTQGQEDLSAHHLATSILTYHKNRLEDDTYLIAENYGPINYATPCNSSSPSRDKNSSTK</sequence>
<dbReference type="EMBL" id="VUMG01000002">
    <property type="protein sequence ID" value="MSS45351.1"/>
    <property type="molecule type" value="Genomic_DNA"/>
</dbReference>
<dbReference type="AlphaFoldDB" id="A0A7K0J5X7"/>
<dbReference type="RefSeq" id="WP_154562512.1">
    <property type="nucleotide sequence ID" value="NZ_VUMG01000002.1"/>
</dbReference>
<name>A0A7K0J5X7_9ACTN</name>
<organism evidence="1 2">
    <name type="scientific">Cutibacterium porci</name>
    <dbReference type="NCBI Taxonomy" id="2605781"/>
    <lineage>
        <taxon>Bacteria</taxon>
        <taxon>Bacillati</taxon>
        <taxon>Actinomycetota</taxon>
        <taxon>Actinomycetes</taxon>
        <taxon>Propionibacteriales</taxon>
        <taxon>Propionibacteriaceae</taxon>
        <taxon>Cutibacterium</taxon>
    </lineage>
</organism>
<gene>
    <name evidence="1" type="ORF">FYJ43_04705</name>
</gene>
<proteinExistence type="predicted"/>
<protein>
    <submittedName>
        <fullName evidence="1">Uncharacterized protein</fullName>
    </submittedName>
</protein>
<comment type="caution">
    <text evidence="1">The sequence shown here is derived from an EMBL/GenBank/DDBJ whole genome shotgun (WGS) entry which is preliminary data.</text>
</comment>
<keyword evidence="2" id="KW-1185">Reference proteome</keyword>
<reference evidence="1 2" key="1">
    <citation type="submission" date="2019-08" db="EMBL/GenBank/DDBJ databases">
        <title>In-depth cultivation of the pig gut microbiome towards novel bacterial diversity and tailored functional studies.</title>
        <authorList>
            <person name="Wylensek D."/>
            <person name="Hitch T.C.A."/>
            <person name="Clavel T."/>
        </authorList>
    </citation>
    <scope>NUCLEOTIDE SEQUENCE [LARGE SCALE GENOMIC DNA]</scope>
    <source>
        <strain evidence="1 2">WCA-380-WT-3A</strain>
    </source>
</reference>
<evidence type="ECO:0000313" key="2">
    <source>
        <dbReference type="Proteomes" id="UP000466104"/>
    </source>
</evidence>
<dbReference type="Proteomes" id="UP000466104">
    <property type="component" value="Unassembled WGS sequence"/>
</dbReference>
<evidence type="ECO:0000313" key="1">
    <source>
        <dbReference type="EMBL" id="MSS45351.1"/>
    </source>
</evidence>
<accession>A0A7K0J5X7</accession>